<protein>
    <submittedName>
        <fullName evidence="2">Uncharacterized protein</fullName>
    </submittedName>
</protein>
<evidence type="ECO:0000313" key="3">
    <source>
        <dbReference type="Proteomes" id="UP000433737"/>
    </source>
</evidence>
<dbReference type="EMBL" id="CABWMH010000052">
    <property type="protein sequence ID" value="VXC59766.1"/>
    <property type="molecule type" value="Genomic_DNA"/>
</dbReference>
<name>A0AAX3JBX4_9GAMM</name>
<dbReference type="RefSeq" id="WP_159224236.1">
    <property type="nucleotide sequence ID" value="NZ_LR733503.1"/>
</dbReference>
<accession>A0AAX3JBX4</accession>
<reference evidence="2 3" key="1">
    <citation type="submission" date="2019-10" db="EMBL/GenBank/DDBJ databases">
        <authorList>
            <person name="Karimi E."/>
        </authorList>
    </citation>
    <scope>NUCLEOTIDE SEQUENCE [LARGE SCALE GENOMIC DNA]</scope>
    <source>
        <strain evidence="2">Pantoea sp. 111</strain>
    </source>
</reference>
<organism evidence="2 3">
    <name type="scientific">Pantoea brenneri</name>
    <dbReference type="NCBI Taxonomy" id="472694"/>
    <lineage>
        <taxon>Bacteria</taxon>
        <taxon>Pseudomonadati</taxon>
        <taxon>Pseudomonadota</taxon>
        <taxon>Gammaproteobacteria</taxon>
        <taxon>Enterobacterales</taxon>
        <taxon>Erwiniaceae</taxon>
        <taxon>Pantoea</taxon>
    </lineage>
</organism>
<dbReference type="Proteomes" id="UP000433737">
    <property type="component" value="Unassembled WGS sequence"/>
</dbReference>
<comment type="caution">
    <text evidence="2">The sequence shown here is derived from an EMBL/GenBank/DDBJ whole genome shotgun (WGS) entry which is preliminary data.</text>
</comment>
<evidence type="ECO:0000313" key="2">
    <source>
        <dbReference type="EMBL" id="VXC59766.1"/>
    </source>
</evidence>
<evidence type="ECO:0000256" key="1">
    <source>
        <dbReference type="SAM" id="MobiDB-lite"/>
    </source>
</evidence>
<sequence length="107" mass="11911">MYKDFIKAISGARTYGEHISKLQEILDKSSSDPQLVTAIGQIITELMHAQAHSIQKKNSSQKVRLADSSTSLIKQVYAYCQQRAQSGEPDWMTAARKAGWTPPQTES</sequence>
<dbReference type="AlphaFoldDB" id="A0AAX3JBX4"/>
<feature type="region of interest" description="Disordered" evidence="1">
    <location>
        <begin position="85"/>
        <end position="107"/>
    </location>
</feature>
<proteinExistence type="predicted"/>
<gene>
    <name evidence="2" type="ORF">PANT111_560058</name>
</gene>